<comment type="similarity">
    <text evidence="2">Belongs to the peroxisomal targeting signal receptor family.</text>
</comment>
<dbReference type="PROSITE" id="PS50005">
    <property type="entry name" value="TPR"/>
    <property type="match status" value="3"/>
</dbReference>
<feature type="region of interest" description="Disordered" evidence="7">
    <location>
        <begin position="184"/>
        <end position="207"/>
    </location>
</feature>
<dbReference type="EMBL" id="SWLE01000019">
    <property type="protein sequence ID" value="TNM87991.1"/>
    <property type="molecule type" value="Genomic_DNA"/>
</dbReference>
<evidence type="ECO:0008006" key="10">
    <source>
        <dbReference type="Google" id="ProtNLM"/>
    </source>
</evidence>
<keyword evidence="4" id="KW-0677">Repeat</keyword>
<feature type="repeat" description="TPR" evidence="6">
    <location>
        <begin position="267"/>
        <end position="300"/>
    </location>
</feature>
<dbReference type="InterPro" id="IPR019734">
    <property type="entry name" value="TPR_rpt"/>
</dbReference>
<evidence type="ECO:0000256" key="3">
    <source>
        <dbReference type="ARBA" id="ARBA00022490"/>
    </source>
</evidence>
<keyword evidence="5 6" id="KW-0802">TPR repeat</keyword>
<evidence type="ECO:0000256" key="1">
    <source>
        <dbReference type="ARBA" id="ARBA00004496"/>
    </source>
</evidence>
<evidence type="ECO:0000256" key="7">
    <source>
        <dbReference type="SAM" id="MobiDB-lite"/>
    </source>
</evidence>
<dbReference type="InterPro" id="IPR024111">
    <property type="entry name" value="PEX5/PEX5L"/>
</dbReference>
<evidence type="ECO:0000256" key="5">
    <source>
        <dbReference type="ARBA" id="ARBA00022803"/>
    </source>
</evidence>
<feature type="repeat" description="TPR" evidence="6">
    <location>
        <begin position="112"/>
        <end position="145"/>
    </location>
</feature>
<evidence type="ECO:0000313" key="9">
    <source>
        <dbReference type="Proteomes" id="UP000516260"/>
    </source>
</evidence>
<dbReference type="PANTHER" id="PTHR10130:SF1">
    <property type="entry name" value="PEX5-RELATED PROTEIN"/>
    <property type="match status" value="1"/>
</dbReference>
<reference evidence="8 9" key="1">
    <citation type="submission" date="2019-04" db="EMBL/GenBank/DDBJ databases">
        <title>The sequence and de novo assembly of Takifugu bimaculatus genome using PacBio and Hi-C technologies.</title>
        <authorList>
            <person name="Xu P."/>
            <person name="Liu B."/>
            <person name="Zhou Z."/>
        </authorList>
    </citation>
    <scope>NUCLEOTIDE SEQUENCE [LARGE SCALE GENOMIC DNA]</scope>
    <source>
        <strain evidence="8">TB-2018</strain>
        <tissue evidence="8">Muscle</tissue>
    </source>
</reference>
<evidence type="ECO:0000256" key="4">
    <source>
        <dbReference type="ARBA" id="ARBA00022737"/>
    </source>
</evidence>
<name>A0A4Z2B6I4_9TELE</name>
<proteinExistence type="inferred from homology"/>
<gene>
    <name evidence="8" type="ORF">fugu_006212</name>
</gene>
<feature type="repeat" description="TPR" evidence="6">
    <location>
        <begin position="233"/>
        <end position="266"/>
    </location>
</feature>
<dbReference type="InterPro" id="IPR011990">
    <property type="entry name" value="TPR-like_helical_dom_sf"/>
</dbReference>
<protein>
    <recommendedName>
        <fullName evidence="10">Peroxisomal biogenesis factor 5-like a</fullName>
    </recommendedName>
</protein>
<dbReference type="Gene3D" id="1.25.40.10">
    <property type="entry name" value="Tetratricopeptide repeat domain"/>
    <property type="match status" value="1"/>
</dbReference>
<evidence type="ECO:0000313" key="8">
    <source>
        <dbReference type="EMBL" id="TNM87991.1"/>
    </source>
</evidence>
<organism evidence="8 9">
    <name type="scientific">Takifugu bimaculatus</name>
    <dbReference type="NCBI Taxonomy" id="433685"/>
    <lineage>
        <taxon>Eukaryota</taxon>
        <taxon>Metazoa</taxon>
        <taxon>Chordata</taxon>
        <taxon>Craniata</taxon>
        <taxon>Vertebrata</taxon>
        <taxon>Euteleostomi</taxon>
        <taxon>Actinopterygii</taxon>
        <taxon>Neopterygii</taxon>
        <taxon>Teleostei</taxon>
        <taxon>Neoteleostei</taxon>
        <taxon>Acanthomorphata</taxon>
        <taxon>Eupercaria</taxon>
        <taxon>Tetraodontiformes</taxon>
        <taxon>Tetradontoidea</taxon>
        <taxon>Tetraodontidae</taxon>
        <taxon>Takifugu</taxon>
    </lineage>
</organism>
<evidence type="ECO:0000256" key="6">
    <source>
        <dbReference type="PROSITE-ProRule" id="PRU00339"/>
    </source>
</evidence>
<dbReference type="FunFam" id="1.25.40.10:FF:001894">
    <property type="entry name" value="Peroxisomal biogenesis factor 5"/>
    <property type="match status" value="1"/>
</dbReference>
<dbReference type="SUPFAM" id="SSF48452">
    <property type="entry name" value="TPR-like"/>
    <property type="match status" value="1"/>
</dbReference>
<sequence length="384" mass="43454">MLRRLQMRSRWERQVEVQLGGERNIPVQHEASRADRDSCPFRSDTEFWDKMQAEWEELARRNWLTENEQAQIPTTVSPHEKGYYFHTDNPYKDLPNAFEEGLKKSREGDLPNAAWQVLGTTQAENENEQAAIVSLQRCLELHPNNLAALMALAVSLTNIGMRSDACEALLRWLRHNPKYKQLLKGKSHLTASPSSQRRMSHAPNLGRNESSLQSEVKELFLEAVQNNSDSIDPDLQTGLGVLYNLSGEFNKAVEAFSTALSARPDDYLLWNRLGATLANGDRSEEAVEAYTRALELQPGFIRSRYNLGISCINLGAHREAASNFLTALSLQRKSRSRQQCQQVMSGNIWAALRIALSMLDQPELFQAANIGDLDLLMRAFNLDI</sequence>
<dbReference type="Pfam" id="PF13181">
    <property type="entry name" value="TPR_8"/>
    <property type="match status" value="2"/>
</dbReference>
<evidence type="ECO:0000256" key="2">
    <source>
        <dbReference type="ARBA" id="ARBA00005348"/>
    </source>
</evidence>
<dbReference type="GO" id="GO:0005778">
    <property type="term" value="C:peroxisomal membrane"/>
    <property type="evidence" value="ECO:0007669"/>
    <property type="project" value="TreeGrafter"/>
</dbReference>
<dbReference type="AlphaFoldDB" id="A0A4Z2B6I4"/>
<comment type="subcellular location">
    <subcellularLocation>
        <location evidence="1">Cytoplasm</location>
    </subcellularLocation>
</comment>
<keyword evidence="3" id="KW-0963">Cytoplasm</keyword>
<dbReference type="GO" id="GO:0005052">
    <property type="term" value="F:peroxisome matrix targeting signal-1 binding"/>
    <property type="evidence" value="ECO:0007669"/>
    <property type="project" value="TreeGrafter"/>
</dbReference>
<accession>A0A4Z2B6I4</accession>
<keyword evidence="9" id="KW-1185">Reference proteome</keyword>
<dbReference type="GO" id="GO:0016560">
    <property type="term" value="P:protein import into peroxisome matrix, docking"/>
    <property type="evidence" value="ECO:0007669"/>
    <property type="project" value="TreeGrafter"/>
</dbReference>
<dbReference type="PANTHER" id="PTHR10130">
    <property type="entry name" value="PEROXISOMAL TARGETING SIGNAL 1 RECEPTOR PEX5"/>
    <property type="match status" value="1"/>
</dbReference>
<comment type="caution">
    <text evidence="8">The sequence shown here is derived from an EMBL/GenBank/DDBJ whole genome shotgun (WGS) entry which is preliminary data.</text>
</comment>
<dbReference type="Pfam" id="PF13432">
    <property type="entry name" value="TPR_16"/>
    <property type="match status" value="1"/>
</dbReference>
<dbReference type="Proteomes" id="UP000516260">
    <property type="component" value="Chromosome 6"/>
</dbReference>
<dbReference type="GO" id="GO:0005829">
    <property type="term" value="C:cytosol"/>
    <property type="evidence" value="ECO:0007669"/>
    <property type="project" value="TreeGrafter"/>
</dbReference>
<dbReference type="SMART" id="SM00028">
    <property type="entry name" value="TPR"/>
    <property type="match status" value="5"/>
</dbReference>